<dbReference type="Gene3D" id="3.40.50.2300">
    <property type="match status" value="1"/>
</dbReference>
<dbReference type="SUPFAM" id="SSF47384">
    <property type="entry name" value="Homodimeric domain of signal transducing histidine kinase"/>
    <property type="match status" value="1"/>
</dbReference>
<evidence type="ECO:0000256" key="16">
    <source>
        <dbReference type="SAM" id="Phobius"/>
    </source>
</evidence>
<dbReference type="RefSeq" id="WP_166277518.1">
    <property type="nucleotide sequence ID" value="NZ_JTHE03000106.1"/>
</dbReference>
<name>A0ABD4T897_9CYAN</name>
<dbReference type="PANTHER" id="PTHR43047:SF72">
    <property type="entry name" value="OSMOSENSING HISTIDINE PROTEIN KINASE SLN1"/>
    <property type="match status" value="1"/>
</dbReference>
<organism evidence="19 20">
    <name type="scientific">Lyngbya confervoides BDU141951</name>
    <dbReference type="NCBI Taxonomy" id="1574623"/>
    <lineage>
        <taxon>Bacteria</taxon>
        <taxon>Bacillati</taxon>
        <taxon>Cyanobacteriota</taxon>
        <taxon>Cyanophyceae</taxon>
        <taxon>Oscillatoriophycideae</taxon>
        <taxon>Oscillatoriales</taxon>
        <taxon>Microcoleaceae</taxon>
        <taxon>Lyngbya</taxon>
    </lineage>
</organism>
<evidence type="ECO:0000256" key="7">
    <source>
        <dbReference type="ARBA" id="ARBA00022741"/>
    </source>
</evidence>
<dbReference type="InterPro" id="IPR005467">
    <property type="entry name" value="His_kinase_dom"/>
</dbReference>
<dbReference type="CDD" id="cd16922">
    <property type="entry name" value="HATPase_EvgS-ArcB-TorS-like"/>
    <property type="match status" value="1"/>
</dbReference>
<proteinExistence type="inferred from homology"/>
<dbReference type="GO" id="GO:0000160">
    <property type="term" value="P:phosphorelay signal transduction system"/>
    <property type="evidence" value="ECO:0007669"/>
    <property type="project" value="UniProtKB-KW"/>
</dbReference>
<evidence type="ECO:0000256" key="12">
    <source>
        <dbReference type="ARBA" id="ARBA00023306"/>
    </source>
</evidence>
<keyword evidence="16" id="KW-1133">Transmembrane helix</keyword>
<dbReference type="CDD" id="cd00082">
    <property type="entry name" value="HisKA"/>
    <property type="match status" value="1"/>
</dbReference>
<evidence type="ECO:0000256" key="3">
    <source>
        <dbReference type="ARBA" id="ARBA00006402"/>
    </source>
</evidence>
<evidence type="ECO:0000256" key="10">
    <source>
        <dbReference type="ARBA" id="ARBA00023012"/>
    </source>
</evidence>
<dbReference type="InterPro" id="IPR011006">
    <property type="entry name" value="CheY-like_superfamily"/>
</dbReference>
<keyword evidence="11 16" id="KW-0472">Membrane</keyword>
<protein>
    <recommendedName>
        <fullName evidence="13">Circadian input-output histidine kinase CikA</fullName>
        <ecNumber evidence="4">2.7.13.3</ecNumber>
    </recommendedName>
</protein>
<keyword evidence="5 14" id="KW-0597">Phosphoprotein</keyword>
<comment type="similarity">
    <text evidence="3">In the N-terminal section; belongs to the phytochrome family.</text>
</comment>
<dbReference type="Pfam" id="PF22673">
    <property type="entry name" value="MCP-like_PDC_1"/>
    <property type="match status" value="1"/>
</dbReference>
<comment type="catalytic activity">
    <reaction evidence="1">
        <text>ATP + protein L-histidine = ADP + protein N-phospho-L-histidine.</text>
        <dbReference type="EC" id="2.7.13.3"/>
    </reaction>
</comment>
<dbReference type="PRINTS" id="PR00344">
    <property type="entry name" value="BCTRLSENSOR"/>
</dbReference>
<keyword evidence="10" id="KW-0902">Two-component regulatory system</keyword>
<dbReference type="PANTHER" id="PTHR43047">
    <property type="entry name" value="TWO-COMPONENT HISTIDINE PROTEIN KINASE"/>
    <property type="match status" value="1"/>
</dbReference>
<dbReference type="FunFam" id="1.10.287.130:FF:000038">
    <property type="entry name" value="Sensory transduction histidine kinase"/>
    <property type="match status" value="1"/>
</dbReference>
<dbReference type="Gene3D" id="3.30.450.20">
    <property type="entry name" value="PAS domain"/>
    <property type="match status" value="1"/>
</dbReference>
<evidence type="ECO:0000256" key="1">
    <source>
        <dbReference type="ARBA" id="ARBA00000085"/>
    </source>
</evidence>
<dbReference type="CDD" id="cd00156">
    <property type="entry name" value="REC"/>
    <property type="match status" value="1"/>
</dbReference>
<reference evidence="19 20" key="1">
    <citation type="journal article" date="2015" name="Genome Announc.">
        <title>Draft Genome Sequence of Filamentous Marine Cyanobacterium Lyngbya confervoides Strain BDU141951.</title>
        <authorList>
            <person name="Chandrababunaidu M.M."/>
            <person name="Sen D."/>
            <person name="Tripathy S."/>
        </authorList>
    </citation>
    <scope>NUCLEOTIDE SEQUENCE [LARGE SCALE GENOMIC DNA]</scope>
    <source>
        <strain evidence="19 20">BDU141951</strain>
    </source>
</reference>
<gene>
    <name evidence="19" type="ORF">QQ91_0019175</name>
</gene>
<evidence type="ECO:0000313" key="19">
    <source>
        <dbReference type="EMBL" id="MCM1984948.1"/>
    </source>
</evidence>
<keyword evidence="9 19" id="KW-0067">ATP-binding</keyword>
<keyword evidence="15" id="KW-0175">Coiled coil</keyword>
<comment type="caution">
    <text evidence="19">The sequence shown here is derived from an EMBL/GenBank/DDBJ whole genome shotgun (WGS) entry which is preliminary data.</text>
</comment>
<dbReference type="GO" id="GO:0016020">
    <property type="term" value="C:membrane"/>
    <property type="evidence" value="ECO:0007669"/>
    <property type="project" value="UniProtKB-SubCell"/>
</dbReference>
<feature type="transmembrane region" description="Helical" evidence="16">
    <location>
        <begin position="302"/>
        <end position="329"/>
    </location>
</feature>
<dbReference type="CDD" id="cd12913">
    <property type="entry name" value="PDC1_MCP_like"/>
    <property type="match status" value="1"/>
</dbReference>
<evidence type="ECO:0000256" key="9">
    <source>
        <dbReference type="ARBA" id="ARBA00022840"/>
    </source>
</evidence>
<dbReference type="InterPro" id="IPR001789">
    <property type="entry name" value="Sig_transdc_resp-reg_receiver"/>
</dbReference>
<evidence type="ECO:0000256" key="4">
    <source>
        <dbReference type="ARBA" id="ARBA00012438"/>
    </source>
</evidence>
<dbReference type="Pfam" id="PF00072">
    <property type="entry name" value="Response_reg"/>
    <property type="match status" value="1"/>
</dbReference>
<dbReference type="Proteomes" id="UP000031561">
    <property type="component" value="Unassembled WGS sequence"/>
</dbReference>
<keyword evidence="7" id="KW-0547">Nucleotide-binding</keyword>
<dbReference type="EMBL" id="JTHE03000106">
    <property type="protein sequence ID" value="MCM1984948.1"/>
    <property type="molecule type" value="Genomic_DNA"/>
</dbReference>
<keyword evidence="20" id="KW-1185">Reference proteome</keyword>
<evidence type="ECO:0000256" key="15">
    <source>
        <dbReference type="SAM" id="Coils"/>
    </source>
</evidence>
<evidence type="ECO:0000256" key="2">
    <source>
        <dbReference type="ARBA" id="ARBA00004370"/>
    </source>
</evidence>
<sequence length="896" mass="100437">MLSRYRKSIGSSLFFNVLSGALVGLTAMSYFFYQALEKRSLDEIEGNLSTEVHLIEGELARAEQSMLSVVAATKTMHQMGITDADSYKKIVLNLFQNRSKLTMALNFGQAPYQLVPDRKTFWPYYFLDQKTPDQIGEPLPAPYQAVRYADVCEVDLDCQEQDYYNIPVDAGKPLWLEPYEWSGIIMTTATAPIYDTNHQLLGVAGLDINATALASRAQAPEQWVGGYYAILSEEGKMLVYPPNPAKADRLATYQDVPDLNRVWTQMSDKASGVVNFSGRYWVYQRVRGTNWMMIASVPQSVVLVPVLSITVGGALGAGIILAIVVYLFVQRLNHRLKPILEECHKLSQTDARRAGREGEALDECQQPLLKATLGRKDADELEVLSDSFHRMANQLKNSFEELELRVEERTAELQEAKEAADTANYAKSEFLANMSHELRTPLNGILGYAQIMKQSDKLGKKERQGVEIINQCGTHLLTLINDILDLSKIEAQKMDLQPSEFLLLPFLNGVAEICRIKAQQKEIQFIYKSEGPLPKGIEADEKRLRQILINLLSNAIKFTEVGQVSFVVTARKGETLDAKGNALYRLEFSVQDSGIGINQADLHTIFQPFEQVGSVHKQSEGTGLGLAISQRIAGMMGSHLNVESQAGRGSRFWFEIEVPEAAQLSELERSKTRGDISGYQGQRRTILILDDRWENRSVLMNMLEPLGFKVIEAENGQEGLNQAIDRNPDLIITDIAMPVMNGYEFLAELRQRSQFTVVPVIVSSANVFESDRQKSLEAGASEFLPKPVQATQLLKALQTHLQLDWKYKAPLQKAMPAAGDGVPASITPPSQPDIQILYDLCRRGLINNVMTELDRIDQQDTRYAAFALALRRLAKQFKTKEMRLFLEQYLEMATVS</sequence>
<keyword evidence="12" id="KW-0131">Cell cycle</keyword>
<dbReference type="FunFam" id="3.30.565.10:FF:000010">
    <property type="entry name" value="Sensor histidine kinase RcsC"/>
    <property type="match status" value="1"/>
</dbReference>
<feature type="coiled-coil region" evidence="15">
    <location>
        <begin position="392"/>
        <end position="419"/>
    </location>
</feature>
<keyword evidence="16" id="KW-0812">Transmembrane</keyword>
<evidence type="ECO:0000256" key="11">
    <source>
        <dbReference type="ARBA" id="ARBA00023136"/>
    </source>
</evidence>
<dbReference type="SMART" id="SM00388">
    <property type="entry name" value="HisKA"/>
    <property type="match status" value="1"/>
</dbReference>
<comment type="subcellular location">
    <subcellularLocation>
        <location evidence="2">Membrane</location>
    </subcellularLocation>
</comment>
<dbReference type="SMART" id="SM00387">
    <property type="entry name" value="HATPase_c"/>
    <property type="match status" value="1"/>
</dbReference>
<dbReference type="InterPro" id="IPR004358">
    <property type="entry name" value="Sig_transdc_His_kin-like_C"/>
</dbReference>
<feature type="domain" description="Response regulatory" evidence="18">
    <location>
        <begin position="685"/>
        <end position="801"/>
    </location>
</feature>
<keyword evidence="6" id="KW-0808">Transferase</keyword>
<evidence type="ECO:0000259" key="17">
    <source>
        <dbReference type="PROSITE" id="PS50109"/>
    </source>
</evidence>
<dbReference type="AlphaFoldDB" id="A0ABD4T897"/>
<dbReference type="Gene3D" id="1.10.287.130">
    <property type="match status" value="1"/>
</dbReference>
<evidence type="ECO:0000256" key="6">
    <source>
        <dbReference type="ARBA" id="ARBA00022679"/>
    </source>
</evidence>
<dbReference type="SUPFAM" id="SSF55874">
    <property type="entry name" value="ATPase domain of HSP90 chaperone/DNA topoisomerase II/histidine kinase"/>
    <property type="match status" value="1"/>
</dbReference>
<dbReference type="EC" id="2.7.13.3" evidence="4"/>
<keyword evidence="8" id="KW-0418">Kinase</keyword>
<feature type="modified residue" description="4-aspartylphosphate" evidence="14">
    <location>
        <position position="734"/>
    </location>
</feature>
<dbReference type="GO" id="GO:0004673">
    <property type="term" value="F:protein histidine kinase activity"/>
    <property type="evidence" value="ECO:0007669"/>
    <property type="project" value="UniProtKB-EC"/>
</dbReference>
<dbReference type="InterPro" id="IPR036890">
    <property type="entry name" value="HATPase_C_sf"/>
</dbReference>
<evidence type="ECO:0000256" key="13">
    <source>
        <dbReference type="ARBA" id="ARBA00074306"/>
    </source>
</evidence>
<dbReference type="Pfam" id="PF00512">
    <property type="entry name" value="HisKA"/>
    <property type="match status" value="1"/>
</dbReference>
<dbReference type="InterPro" id="IPR003594">
    <property type="entry name" value="HATPase_dom"/>
</dbReference>
<dbReference type="PROSITE" id="PS50109">
    <property type="entry name" value="HIS_KIN"/>
    <property type="match status" value="1"/>
</dbReference>
<dbReference type="SUPFAM" id="SSF52172">
    <property type="entry name" value="CheY-like"/>
    <property type="match status" value="1"/>
</dbReference>
<evidence type="ECO:0000313" key="20">
    <source>
        <dbReference type="Proteomes" id="UP000031561"/>
    </source>
</evidence>
<evidence type="ECO:0000256" key="14">
    <source>
        <dbReference type="PROSITE-ProRule" id="PRU00169"/>
    </source>
</evidence>
<accession>A0ABD4T897</accession>
<evidence type="ECO:0000256" key="5">
    <source>
        <dbReference type="ARBA" id="ARBA00022553"/>
    </source>
</evidence>
<dbReference type="SMART" id="SM00448">
    <property type="entry name" value="REC"/>
    <property type="match status" value="1"/>
</dbReference>
<dbReference type="InterPro" id="IPR036097">
    <property type="entry name" value="HisK_dim/P_sf"/>
</dbReference>
<dbReference type="InterPro" id="IPR003661">
    <property type="entry name" value="HisK_dim/P_dom"/>
</dbReference>
<feature type="transmembrane region" description="Helical" evidence="16">
    <location>
        <begin position="12"/>
        <end position="33"/>
    </location>
</feature>
<dbReference type="Pfam" id="PF02518">
    <property type="entry name" value="HATPase_c"/>
    <property type="match status" value="1"/>
</dbReference>
<dbReference type="Gene3D" id="3.30.565.10">
    <property type="entry name" value="Histidine kinase-like ATPase, C-terminal domain"/>
    <property type="match status" value="1"/>
</dbReference>
<dbReference type="PROSITE" id="PS50110">
    <property type="entry name" value="RESPONSE_REGULATORY"/>
    <property type="match status" value="1"/>
</dbReference>
<dbReference type="Gene3D" id="6.10.340.10">
    <property type="match status" value="1"/>
</dbReference>
<dbReference type="CDD" id="cd18774">
    <property type="entry name" value="PDC2_HK_sensor"/>
    <property type="match status" value="1"/>
</dbReference>
<evidence type="ECO:0000256" key="8">
    <source>
        <dbReference type="ARBA" id="ARBA00022777"/>
    </source>
</evidence>
<evidence type="ECO:0000259" key="18">
    <source>
        <dbReference type="PROSITE" id="PS50110"/>
    </source>
</evidence>
<feature type="domain" description="Histidine kinase" evidence="17">
    <location>
        <begin position="433"/>
        <end position="660"/>
    </location>
</feature>
<dbReference type="GO" id="GO:0005524">
    <property type="term" value="F:ATP binding"/>
    <property type="evidence" value="ECO:0007669"/>
    <property type="project" value="UniProtKB-KW"/>
</dbReference>